<dbReference type="AlphaFoldDB" id="A0A0E9M260"/>
<name>A0A0E9M260_9BACT</name>
<accession>A0A0E9M260</accession>
<comment type="caution">
    <text evidence="1">The sequence shown here is derived from an EMBL/GenBank/DDBJ whole genome shotgun (WGS) entry which is preliminary data.</text>
</comment>
<keyword evidence="2" id="KW-1185">Reference proteome</keyword>
<dbReference type="Proteomes" id="UP000032900">
    <property type="component" value="Unassembled WGS sequence"/>
</dbReference>
<dbReference type="STRING" id="1236989.JCM15548_13557"/>
<dbReference type="EMBL" id="BAZW01000041">
    <property type="protein sequence ID" value="GAO31210.1"/>
    <property type="molecule type" value="Genomic_DNA"/>
</dbReference>
<evidence type="ECO:0000313" key="2">
    <source>
        <dbReference type="Proteomes" id="UP000032900"/>
    </source>
</evidence>
<sequence length="51" mass="5662">MSGVDGGRRVDGVDGERRVDGDLIRNFSADRFMFFNGEFKAVLLSLQPINS</sequence>
<protein>
    <submittedName>
        <fullName evidence="1">Uncharacterized protein</fullName>
    </submittedName>
</protein>
<reference evidence="1 2" key="1">
    <citation type="journal article" date="2015" name="Microbes Environ.">
        <title>Distribution and evolution of nitrogen fixation genes in the phylum bacteroidetes.</title>
        <authorList>
            <person name="Inoue J."/>
            <person name="Oshima K."/>
            <person name="Suda W."/>
            <person name="Sakamoto M."/>
            <person name="Iino T."/>
            <person name="Noda S."/>
            <person name="Hongoh Y."/>
            <person name="Hattori M."/>
            <person name="Ohkuma M."/>
        </authorList>
    </citation>
    <scope>NUCLEOTIDE SEQUENCE [LARGE SCALE GENOMIC DNA]</scope>
    <source>
        <strain evidence="1">JCM 15548</strain>
    </source>
</reference>
<evidence type="ECO:0000313" key="1">
    <source>
        <dbReference type="EMBL" id="GAO31210.1"/>
    </source>
</evidence>
<gene>
    <name evidence="1" type="ORF">JCM15548_13557</name>
</gene>
<organism evidence="1 2">
    <name type="scientific">Geofilum rubicundum JCM 15548</name>
    <dbReference type="NCBI Taxonomy" id="1236989"/>
    <lineage>
        <taxon>Bacteria</taxon>
        <taxon>Pseudomonadati</taxon>
        <taxon>Bacteroidota</taxon>
        <taxon>Bacteroidia</taxon>
        <taxon>Marinilabiliales</taxon>
        <taxon>Marinilabiliaceae</taxon>
        <taxon>Geofilum</taxon>
    </lineage>
</organism>
<proteinExistence type="predicted"/>